<dbReference type="EMBL" id="JANIBC010000001">
    <property type="protein sequence ID" value="MCQ8184328.1"/>
    <property type="molecule type" value="Genomic_DNA"/>
</dbReference>
<protein>
    <submittedName>
        <fullName evidence="2">Histidine phosphotransferase family protein</fullName>
    </submittedName>
</protein>
<dbReference type="Gene3D" id="3.30.565.10">
    <property type="entry name" value="Histidine kinase-like ATPase, C-terminal domain"/>
    <property type="match status" value="1"/>
</dbReference>
<dbReference type="RefSeq" id="WP_256618133.1">
    <property type="nucleotide sequence ID" value="NZ_JANIBC010000001.1"/>
</dbReference>
<dbReference type="InterPro" id="IPR018762">
    <property type="entry name" value="ChpT_C"/>
</dbReference>
<accession>A0A9X2L769</accession>
<proteinExistence type="predicted"/>
<gene>
    <name evidence="2" type="ORF">NOG11_02915</name>
</gene>
<dbReference type="AlphaFoldDB" id="A0A9X2L769"/>
<sequence length="204" mass="21607">MPNSSDVQFASLLASRLCHDLINPAGALNTGLDVLSTEKDGEMRQHAEALVSDSTARLLAIIDYARTAYGASGGSEGELSTEEIGRLAQALYKHLKPELQWQIGTPALPKLEGRALMNLLLVCERMVPRNGSTVLVEGNSGSLTITASGPRARMPEDLAAAFAGEDQAMEPKVMPAILAQKLAVDAGRSITTEVGEEVVVIRLG</sequence>
<feature type="domain" description="Histidine phosphotransferase ChpT C-terminal" evidence="1">
    <location>
        <begin position="82"/>
        <end position="197"/>
    </location>
</feature>
<keyword evidence="3" id="KW-1185">Reference proteome</keyword>
<dbReference type="Gene3D" id="1.10.287.130">
    <property type="match status" value="1"/>
</dbReference>
<organism evidence="2 3">
    <name type="scientific">Parvularcula maris</name>
    <dbReference type="NCBI Taxonomy" id="2965077"/>
    <lineage>
        <taxon>Bacteria</taxon>
        <taxon>Pseudomonadati</taxon>
        <taxon>Pseudomonadota</taxon>
        <taxon>Alphaproteobacteria</taxon>
        <taxon>Parvularculales</taxon>
        <taxon>Parvularculaceae</taxon>
        <taxon>Parvularcula</taxon>
    </lineage>
</organism>
<evidence type="ECO:0000313" key="2">
    <source>
        <dbReference type="EMBL" id="MCQ8184328.1"/>
    </source>
</evidence>
<evidence type="ECO:0000313" key="3">
    <source>
        <dbReference type="Proteomes" id="UP001142610"/>
    </source>
</evidence>
<dbReference type="Proteomes" id="UP001142610">
    <property type="component" value="Unassembled WGS sequence"/>
</dbReference>
<dbReference type="Pfam" id="PF10090">
    <property type="entry name" value="HPTransfase"/>
    <property type="match status" value="1"/>
</dbReference>
<dbReference type="InterPro" id="IPR036890">
    <property type="entry name" value="HATPase_C_sf"/>
</dbReference>
<reference evidence="2" key="1">
    <citation type="submission" date="2022-07" db="EMBL/GenBank/DDBJ databases">
        <title>Parvularcula maris sp. nov., an algicidal bacterium isolated from seawater.</title>
        <authorList>
            <person name="Li F."/>
        </authorList>
    </citation>
    <scope>NUCLEOTIDE SEQUENCE</scope>
    <source>
        <strain evidence="2">BGMRC 0090</strain>
    </source>
</reference>
<evidence type="ECO:0000259" key="1">
    <source>
        <dbReference type="Pfam" id="PF10090"/>
    </source>
</evidence>
<comment type="caution">
    <text evidence="2">The sequence shown here is derived from an EMBL/GenBank/DDBJ whole genome shotgun (WGS) entry which is preliminary data.</text>
</comment>
<name>A0A9X2L769_9PROT</name>